<dbReference type="EMBL" id="PGFB01000003">
    <property type="protein sequence ID" value="PJJ62000.1"/>
    <property type="molecule type" value="Genomic_DNA"/>
</dbReference>
<organism evidence="2 3">
    <name type="scientific">Compostimonas suwonensis</name>
    <dbReference type="NCBI Taxonomy" id="1048394"/>
    <lineage>
        <taxon>Bacteria</taxon>
        <taxon>Bacillati</taxon>
        <taxon>Actinomycetota</taxon>
        <taxon>Actinomycetes</taxon>
        <taxon>Micrococcales</taxon>
        <taxon>Microbacteriaceae</taxon>
        <taxon>Compostimonas</taxon>
    </lineage>
</organism>
<dbReference type="InterPro" id="IPR001387">
    <property type="entry name" value="Cro/C1-type_HTH"/>
</dbReference>
<dbReference type="CDD" id="cd00093">
    <property type="entry name" value="HTH_XRE"/>
    <property type="match status" value="1"/>
</dbReference>
<evidence type="ECO:0000313" key="3">
    <source>
        <dbReference type="Proteomes" id="UP000230161"/>
    </source>
</evidence>
<dbReference type="RefSeq" id="WP_100344609.1">
    <property type="nucleotide sequence ID" value="NZ_PGFB01000003.1"/>
</dbReference>
<accession>A0A2M9BVM9</accession>
<dbReference type="PROSITE" id="PS50943">
    <property type="entry name" value="HTH_CROC1"/>
    <property type="match status" value="1"/>
</dbReference>
<feature type="domain" description="HTH cro/C1-type" evidence="1">
    <location>
        <begin position="13"/>
        <end position="69"/>
    </location>
</feature>
<dbReference type="OrthoDB" id="4557883at2"/>
<keyword evidence="3" id="KW-1185">Reference proteome</keyword>
<name>A0A2M9BVM9_9MICO</name>
<dbReference type="Pfam" id="PF13560">
    <property type="entry name" value="HTH_31"/>
    <property type="match status" value="1"/>
</dbReference>
<dbReference type="InterPro" id="IPR010982">
    <property type="entry name" value="Lambda_DNA-bd_dom_sf"/>
</dbReference>
<evidence type="ECO:0000259" key="1">
    <source>
        <dbReference type="PROSITE" id="PS50943"/>
    </source>
</evidence>
<dbReference type="GO" id="GO:0003677">
    <property type="term" value="F:DNA binding"/>
    <property type="evidence" value="ECO:0007669"/>
    <property type="project" value="InterPro"/>
</dbReference>
<dbReference type="Proteomes" id="UP000230161">
    <property type="component" value="Unassembled WGS sequence"/>
</dbReference>
<dbReference type="SUPFAM" id="SSF47413">
    <property type="entry name" value="lambda repressor-like DNA-binding domains"/>
    <property type="match status" value="1"/>
</dbReference>
<sequence length="71" mass="8000">MRVHTARELGGLVRDRRERLGMTQQEVAKRAMVTREWLGRFENGKATVPLARVLDVLTALGLVLDVEEIDG</sequence>
<proteinExistence type="predicted"/>
<comment type="caution">
    <text evidence="2">The sequence shown here is derived from an EMBL/GenBank/DDBJ whole genome shotgun (WGS) entry which is preliminary data.</text>
</comment>
<gene>
    <name evidence="2" type="ORF">CLV54_1792</name>
</gene>
<evidence type="ECO:0000313" key="2">
    <source>
        <dbReference type="EMBL" id="PJJ62000.1"/>
    </source>
</evidence>
<dbReference type="AlphaFoldDB" id="A0A2M9BVM9"/>
<protein>
    <submittedName>
        <fullName evidence="2">Y4mF family transcriptional regulator</fullName>
    </submittedName>
</protein>
<reference evidence="2 3" key="1">
    <citation type="submission" date="2017-11" db="EMBL/GenBank/DDBJ databases">
        <title>Genomic Encyclopedia of Archaeal and Bacterial Type Strains, Phase II (KMG-II): From Individual Species to Whole Genera.</title>
        <authorList>
            <person name="Goeker M."/>
        </authorList>
    </citation>
    <scope>NUCLEOTIDE SEQUENCE [LARGE SCALE GENOMIC DNA]</scope>
    <source>
        <strain evidence="2 3">DSM 25625</strain>
    </source>
</reference>
<dbReference type="Gene3D" id="1.10.260.40">
    <property type="entry name" value="lambda repressor-like DNA-binding domains"/>
    <property type="match status" value="1"/>
</dbReference>
<dbReference type="SMART" id="SM00530">
    <property type="entry name" value="HTH_XRE"/>
    <property type="match status" value="1"/>
</dbReference>